<dbReference type="Gene3D" id="3.90.190.10">
    <property type="entry name" value="Protein tyrosine phosphatase superfamily"/>
    <property type="match status" value="2"/>
</dbReference>
<evidence type="ECO:0000259" key="4">
    <source>
        <dbReference type="PROSITE" id="PS50054"/>
    </source>
</evidence>
<dbReference type="InterPro" id="IPR053239">
    <property type="entry name" value="Dual_spec_PTase"/>
</dbReference>
<dbReference type="GO" id="GO:0033260">
    <property type="term" value="P:nuclear DNA replication"/>
    <property type="evidence" value="ECO:0007669"/>
    <property type="project" value="InterPro"/>
</dbReference>
<accession>A0A401H0Y8</accession>
<evidence type="ECO:0000256" key="1">
    <source>
        <dbReference type="ARBA" id="ARBA00022801"/>
    </source>
</evidence>
<dbReference type="InterPro" id="IPR020422">
    <property type="entry name" value="TYR_PHOSPHATASE_DUAL_dom"/>
</dbReference>
<dbReference type="Proteomes" id="UP000287166">
    <property type="component" value="Unassembled WGS sequence"/>
</dbReference>
<dbReference type="SUPFAM" id="SSF52799">
    <property type="entry name" value="(Phosphotyrosine protein) phosphatases II"/>
    <property type="match status" value="2"/>
</dbReference>
<dbReference type="AlphaFoldDB" id="A0A401H0Y8"/>
<feature type="compositionally biased region" description="Low complexity" evidence="3">
    <location>
        <begin position="641"/>
        <end position="665"/>
    </location>
</feature>
<dbReference type="GO" id="GO:0008138">
    <property type="term" value="F:protein tyrosine/serine/threonine phosphatase activity"/>
    <property type="evidence" value="ECO:0007669"/>
    <property type="project" value="InterPro"/>
</dbReference>
<organism evidence="6 7">
    <name type="scientific">Sparassis crispa</name>
    <dbReference type="NCBI Taxonomy" id="139825"/>
    <lineage>
        <taxon>Eukaryota</taxon>
        <taxon>Fungi</taxon>
        <taxon>Dikarya</taxon>
        <taxon>Basidiomycota</taxon>
        <taxon>Agaricomycotina</taxon>
        <taxon>Agaricomycetes</taxon>
        <taxon>Polyporales</taxon>
        <taxon>Sparassidaceae</taxon>
        <taxon>Sparassis</taxon>
    </lineage>
</organism>
<feature type="compositionally biased region" description="Basic and acidic residues" evidence="3">
    <location>
        <begin position="514"/>
        <end position="530"/>
    </location>
</feature>
<dbReference type="PROSITE" id="PS50056">
    <property type="entry name" value="TYR_PHOSPHATASE_2"/>
    <property type="match status" value="1"/>
</dbReference>
<feature type="compositionally biased region" description="Polar residues" evidence="3">
    <location>
        <begin position="774"/>
        <end position="784"/>
    </location>
</feature>
<comment type="caution">
    <text evidence="6">The sequence shown here is derived from an EMBL/GenBank/DDBJ whole genome shotgun (WGS) entry which is preliminary data.</text>
</comment>
<evidence type="ECO:0000256" key="3">
    <source>
        <dbReference type="SAM" id="MobiDB-lite"/>
    </source>
</evidence>
<evidence type="ECO:0000256" key="2">
    <source>
        <dbReference type="ARBA" id="ARBA00022912"/>
    </source>
</evidence>
<gene>
    <name evidence="6" type="ORF">SCP_1203260</name>
</gene>
<dbReference type="Pfam" id="PF00782">
    <property type="entry name" value="DSPc"/>
    <property type="match status" value="1"/>
</dbReference>
<dbReference type="PROSITE" id="PS50054">
    <property type="entry name" value="TYR_PHOSPHATASE_DUAL"/>
    <property type="match status" value="1"/>
</dbReference>
<feature type="region of interest" description="Disordered" evidence="3">
    <location>
        <begin position="340"/>
        <end position="363"/>
    </location>
</feature>
<dbReference type="PANTHER" id="PTHR47550:SF1">
    <property type="entry name" value="DUAL SPECIFICITY PROTEIN PHOSPHATASE PPS1"/>
    <property type="match status" value="1"/>
</dbReference>
<feature type="domain" description="Tyrosine specific protein phosphatases" evidence="5">
    <location>
        <begin position="978"/>
        <end position="1054"/>
    </location>
</feature>
<dbReference type="RefSeq" id="XP_027619010.1">
    <property type="nucleotide sequence ID" value="XM_027763209.1"/>
</dbReference>
<dbReference type="CDD" id="cd14516">
    <property type="entry name" value="DSP_fungal_PPS1"/>
    <property type="match status" value="1"/>
</dbReference>
<dbReference type="InterPro" id="IPR047949">
    <property type="entry name" value="PPS1_DSP"/>
</dbReference>
<evidence type="ECO:0000313" key="7">
    <source>
        <dbReference type="Proteomes" id="UP000287166"/>
    </source>
</evidence>
<feature type="compositionally biased region" description="Acidic residues" evidence="3">
    <location>
        <begin position="132"/>
        <end position="141"/>
    </location>
</feature>
<sequence length="1103" mass="119306">MTNVDDVHGLAYPDGFLDTLPVLHHRPPPPQPTRVPYPFLEGYNSPPILRYQHQPIRVLDADRFADVHLRYLTTHAPDHVLFPFLHGLEGDNAQQNAFFTSPHNSTPIPRFRGLVWVAADADDADDVDAEDIDELDDDDYSESSFDSESVGPMDIDDDSSVARDPTLAGPVVTGCPPPHALPPAKAKAVAPVAAPPLLRVHVVPASGPTPTPTPKPPPAMLTSSFRPRELLRADVDLYGKSSYAFVEPKVPAGISLRNFGIQAPIYAALSDIIVYSPYGNTRHAATVAERFASAVEAKRAARTAQIGADPGVGYNVFVLEAGPAELARAVPHAIMRLEQGPTDAHTDGTDAHAHGDSRQGKPAQLRANTVDFTRREKEEMRDLTQASEIVSVAPEEEEEGVALETWDPETVCGSTPASVWEPALGQVFLGNSNDVPLPPDRRLRVRSAAMEDDEDDWDWRGDNDPANGKGFDICIECHDFAPFPSTAHVRAAEEHVAALERRWIARCLAQEERGGQDVKMDLDGGDEESKSIPPRPPPSAAAVVHLPFPSSPPSSPTTLATLIPFLAFIERMIQPATRIPRGAAREQLNPRPPSFIPLHVQTSVPPAFGPSSLPPPSAFPKSFFDKDEPAAAYTRVRSTSATFLPSSPSPSTSSSSSDGHSSPSTAPTSRHPSASSSQGPIAPMELRTRPLKILIYSADGYTESSVLALCLLMALRGISLPEAYLVLQVEKRRSFFVYPNDLSVLRRVEQRLEKDRAARDARARTGLLGGRQCESPTTGGNVQNCKAGEEGSRPAGLSVSFAPAPAQDPPLSALSIVTAEQATHSPGHGRHLLRAMSESDAGALVPGGPSQSHLGRPRASTLPLPISPSAGDHHLWFDDPRFEGSFPSRVLPFLYLGNLNHASNVFMLHALGITHVVSVGECALVPPPNLEASACGAPSSPSSGAHFVPGKGPGGHGSLWIEEREGRIKVLDIKGVCDDGIDTLEPQLEPICQWIDRAREEGGKVLVHCRVGVSRSATVTIAYVMKHLNLPLVDAYLIVRSRRLSVLIQPNMRLLYNLLGWEVKLARERAGEDPDRLRAELARALNWPYLAKEVHALNEKYLH</sequence>
<dbReference type="GO" id="GO:0005634">
    <property type="term" value="C:nucleus"/>
    <property type="evidence" value="ECO:0007669"/>
    <property type="project" value="GOC"/>
</dbReference>
<keyword evidence="1" id="KW-0378">Hydrolase</keyword>
<dbReference type="InterPro" id="IPR000387">
    <property type="entry name" value="Tyr_Pase_dom"/>
</dbReference>
<dbReference type="InParanoid" id="A0A401H0Y8"/>
<name>A0A401H0Y8_9APHY</name>
<reference evidence="6 7" key="1">
    <citation type="journal article" date="2018" name="Sci. Rep.">
        <title>Genome sequence of the cauliflower mushroom Sparassis crispa (Hanabiratake) and its association with beneficial usage.</title>
        <authorList>
            <person name="Kiyama R."/>
            <person name="Furutani Y."/>
            <person name="Kawaguchi K."/>
            <person name="Nakanishi T."/>
        </authorList>
    </citation>
    <scope>NUCLEOTIDE SEQUENCE [LARGE SCALE GENOMIC DNA]</scope>
</reference>
<dbReference type="OrthoDB" id="273181at2759"/>
<dbReference type="EMBL" id="BFAD01000012">
    <property type="protein sequence ID" value="GBE88097.1"/>
    <property type="molecule type" value="Genomic_DNA"/>
</dbReference>
<feature type="region of interest" description="Disordered" evidence="3">
    <location>
        <begin position="514"/>
        <end position="539"/>
    </location>
</feature>
<dbReference type="InterPro" id="IPR016130">
    <property type="entry name" value="Tyr_Pase_AS"/>
</dbReference>
<dbReference type="PANTHER" id="PTHR47550">
    <property type="entry name" value="DUAL SPECIFICITY PROTEIN PHOSPHATASE PPS1"/>
    <property type="match status" value="1"/>
</dbReference>
<feature type="region of interest" description="Disordered" evidence="3">
    <location>
        <begin position="132"/>
        <end position="154"/>
    </location>
</feature>
<evidence type="ECO:0000313" key="6">
    <source>
        <dbReference type="EMBL" id="GBE88097.1"/>
    </source>
</evidence>
<dbReference type="PROSITE" id="PS00383">
    <property type="entry name" value="TYR_PHOSPHATASE_1"/>
    <property type="match status" value="1"/>
</dbReference>
<dbReference type="GeneID" id="38785014"/>
<feature type="region of interest" description="Disordered" evidence="3">
    <location>
        <begin position="769"/>
        <end position="802"/>
    </location>
</feature>
<dbReference type="InterPro" id="IPR029021">
    <property type="entry name" value="Prot-tyrosine_phosphatase-like"/>
</dbReference>
<keyword evidence="7" id="KW-1185">Reference proteome</keyword>
<dbReference type="STRING" id="139825.A0A401H0Y8"/>
<feature type="domain" description="Tyrosine-protein phosphatase" evidence="4">
    <location>
        <begin position="886"/>
        <end position="1067"/>
    </location>
</feature>
<keyword evidence="2" id="KW-0904">Protein phosphatase</keyword>
<dbReference type="InterPro" id="IPR000340">
    <property type="entry name" value="Dual-sp_phosphatase_cat-dom"/>
</dbReference>
<feature type="compositionally biased region" description="Polar residues" evidence="3">
    <location>
        <begin position="666"/>
        <end position="679"/>
    </location>
</feature>
<dbReference type="SMART" id="SM00195">
    <property type="entry name" value="DSPc"/>
    <property type="match status" value="1"/>
</dbReference>
<proteinExistence type="predicted"/>
<evidence type="ECO:0000259" key="5">
    <source>
        <dbReference type="PROSITE" id="PS50056"/>
    </source>
</evidence>
<feature type="compositionally biased region" description="Basic and acidic residues" evidence="3">
    <location>
        <begin position="344"/>
        <end position="359"/>
    </location>
</feature>
<protein>
    <submittedName>
        <fullName evidence="6">Uncharacterized protein</fullName>
    </submittedName>
</protein>
<feature type="region of interest" description="Disordered" evidence="3">
    <location>
        <begin position="641"/>
        <end position="683"/>
    </location>
</feature>